<feature type="coiled-coil region" evidence="1">
    <location>
        <begin position="150"/>
        <end position="177"/>
    </location>
</feature>
<organism evidence="2 3">
    <name type="scientific">Iodobacter violaceini</name>
    <dbReference type="NCBI Taxonomy" id="3044271"/>
    <lineage>
        <taxon>Bacteria</taxon>
        <taxon>Pseudomonadati</taxon>
        <taxon>Pseudomonadota</taxon>
        <taxon>Betaproteobacteria</taxon>
        <taxon>Neisseriales</taxon>
        <taxon>Chitinibacteraceae</taxon>
        <taxon>Iodobacter</taxon>
    </lineage>
</organism>
<evidence type="ECO:0000313" key="2">
    <source>
        <dbReference type="EMBL" id="NHQ86800.1"/>
    </source>
</evidence>
<protein>
    <submittedName>
        <fullName evidence="2">Uncharacterized protein</fullName>
    </submittedName>
</protein>
<evidence type="ECO:0000256" key="1">
    <source>
        <dbReference type="SAM" id="Coils"/>
    </source>
</evidence>
<dbReference type="Proteomes" id="UP000712570">
    <property type="component" value="Unassembled WGS sequence"/>
</dbReference>
<name>A0ABX0KQH9_9NEIS</name>
<comment type="caution">
    <text evidence="2">The sequence shown here is derived from an EMBL/GenBank/DDBJ whole genome shotgun (WGS) entry which is preliminary data.</text>
</comment>
<sequence length="191" mass="21511">MIFDGATDKKEDFDMGWKTLKEHFDIEHFVQVTKKGICIGSGFVHDLVTIDPKTGALQENQTFHGLIREKYPALLKATPQEIVALIAAPDTFAASIPVYTYDGIKIIEKQCEIVGWPNVTHDGCMMYENSFSTDKAQVIAWAKRNTASAIECTCNRIEEFEQELLTLKQRLAGYEAEQIELEVAHPTTEQV</sequence>
<proteinExistence type="predicted"/>
<keyword evidence="1" id="KW-0175">Coiled coil</keyword>
<reference evidence="2 3" key="1">
    <citation type="submission" date="2020-03" db="EMBL/GenBank/DDBJ databases">
        <title>Draft genome sequence of environmentally isolated violet-colored cultures.</title>
        <authorList>
            <person name="Wilson H.S."/>
        </authorList>
    </citation>
    <scope>NUCLEOTIDE SEQUENCE [LARGE SCALE GENOMIC DNA]</scope>
    <source>
        <strain evidence="2 3">HSC-16F04</strain>
    </source>
</reference>
<evidence type="ECO:0000313" key="3">
    <source>
        <dbReference type="Proteomes" id="UP000712570"/>
    </source>
</evidence>
<dbReference type="RefSeq" id="WP_166826192.1">
    <property type="nucleotide sequence ID" value="NZ_JAAOLX010000005.1"/>
</dbReference>
<keyword evidence="3" id="KW-1185">Reference proteome</keyword>
<accession>A0ABX0KQH9</accession>
<gene>
    <name evidence="2" type="ORF">HA050_11790</name>
</gene>
<dbReference type="EMBL" id="JAAOLX010000005">
    <property type="protein sequence ID" value="NHQ86800.1"/>
    <property type="molecule type" value="Genomic_DNA"/>
</dbReference>